<feature type="coiled-coil region" evidence="10">
    <location>
        <begin position="1280"/>
        <end position="1335"/>
    </location>
</feature>
<feature type="region of interest" description="Disordered" evidence="11">
    <location>
        <begin position="983"/>
        <end position="1005"/>
    </location>
</feature>
<dbReference type="Gene3D" id="2.130.10.10">
    <property type="entry name" value="YVTN repeat-like/Quinoprotein amine dehydrogenase"/>
    <property type="match status" value="2"/>
</dbReference>
<keyword evidence="13" id="KW-1185">Reference proteome</keyword>
<evidence type="ECO:0000256" key="10">
    <source>
        <dbReference type="SAM" id="Coils"/>
    </source>
</evidence>
<feature type="region of interest" description="Disordered" evidence="11">
    <location>
        <begin position="842"/>
        <end position="870"/>
    </location>
</feature>
<evidence type="ECO:0000313" key="13">
    <source>
        <dbReference type="Proteomes" id="UP001438707"/>
    </source>
</evidence>
<evidence type="ECO:0000256" key="2">
    <source>
        <dbReference type="ARBA" id="ARBA00022490"/>
    </source>
</evidence>
<dbReference type="Pfam" id="PF25828">
    <property type="entry name" value="CC_Cfap43"/>
    <property type="match status" value="1"/>
</dbReference>
<evidence type="ECO:0000256" key="8">
    <source>
        <dbReference type="ARBA" id="ARBA00023605"/>
    </source>
</evidence>
<accession>A0AAW1SEQ6</accession>
<dbReference type="Proteomes" id="UP001438707">
    <property type="component" value="Unassembled WGS sequence"/>
</dbReference>
<comment type="caution">
    <text evidence="12">The sequence shown here is derived from an EMBL/GenBank/DDBJ whole genome shotgun (WGS) entry which is preliminary data.</text>
</comment>
<evidence type="ECO:0000256" key="9">
    <source>
        <dbReference type="ARBA" id="ARBA00023662"/>
    </source>
</evidence>
<proteinExistence type="inferred from homology"/>
<dbReference type="GO" id="GO:0005930">
    <property type="term" value="C:axoneme"/>
    <property type="evidence" value="ECO:0007669"/>
    <property type="project" value="UniProtKB-SubCell"/>
</dbReference>
<protein>
    <recommendedName>
        <fullName evidence="9">Cilia- and flagella-associated protein 43</fullName>
    </recommendedName>
</protein>
<evidence type="ECO:0000313" key="12">
    <source>
        <dbReference type="EMBL" id="KAK9844950.1"/>
    </source>
</evidence>
<dbReference type="InterPro" id="IPR036322">
    <property type="entry name" value="WD40_repeat_dom_sf"/>
</dbReference>
<keyword evidence="3" id="KW-0853">WD repeat</keyword>
<reference evidence="12 13" key="1">
    <citation type="journal article" date="2024" name="Nat. Commun.">
        <title>Phylogenomics reveals the evolutionary origins of lichenization in chlorophyte algae.</title>
        <authorList>
            <person name="Puginier C."/>
            <person name="Libourel C."/>
            <person name="Otte J."/>
            <person name="Skaloud P."/>
            <person name="Haon M."/>
            <person name="Grisel S."/>
            <person name="Petersen M."/>
            <person name="Berrin J.G."/>
            <person name="Delaux P.M."/>
            <person name="Dal Grande F."/>
            <person name="Keller J."/>
        </authorList>
    </citation>
    <scope>NUCLEOTIDE SEQUENCE [LARGE SCALE GENOMIC DNA]</scope>
    <source>
        <strain evidence="12 13">SAG 2145</strain>
    </source>
</reference>
<dbReference type="InterPro" id="IPR015943">
    <property type="entry name" value="WD40/YVTN_repeat-like_dom_sf"/>
</dbReference>
<feature type="compositionally biased region" description="Low complexity" evidence="11">
    <location>
        <begin position="669"/>
        <end position="682"/>
    </location>
</feature>
<evidence type="ECO:0000256" key="5">
    <source>
        <dbReference type="ARBA" id="ARBA00023054"/>
    </source>
</evidence>
<dbReference type="SUPFAM" id="SSF50978">
    <property type="entry name" value="WD40 repeat-like"/>
    <property type="match status" value="2"/>
</dbReference>
<comment type="similarity">
    <text evidence="8">Belongs to the CFAP43 family.</text>
</comment>
<dbReference type="EMBL" id="JALJOS010000001">
    <property type="protein sequence ID" value="KAK9844950.1"/>
    <property type="molecule type" value="Genomic_DNA"/>
</dbReference>
<evidence type="ECO:0000256" key="4">
    <source>
        <dbReference type="ARBA" id="ARBA00022737"/>
    </source>
</evidence>
<keyword evidence="4" id="KW-0677">Repeat</keyword>
<dbReference type="PANTHER" id="PTHR14885:SF1">
    <property type="entry name" value="CILIA- AND FLAGELLA-ASSOCIATED PROTEIN 43"/>
    <property type="match status" value="1"/>
</dbReference>
<feature type="region of interest" description="Disordered" evidence="11">
    <location>
        <begin position="1220"/>
        <end position="1264"/>
    </location>
</feature>
<comment type="subcellular location">
    <subcellularLocation>
        <location evidence="1">Cytoplasm</location>
        <location evidence="1">Cytoskeleton</location>
        <location evidence="1">Cilium axoneme</location>
    </subcellularLocation>
</comment>
<feature type="region of interest" description="Disordered" evidence="11">
    <location>
        <begin position="1529"/>
        <end position="1549"/>
    </location>
</feature>
<dbReference type="GO" id="GO:0060271">
    <property type="term" value="P:cilium assembly"/>
    <property type="evidence" value="ECO:0007669"/>
    <property type="project" value="TreeGrafter"/>
</dbReference>
<organism evidence="12 13">
    <name type="scientific">Apatococcus lobatus</name>
    <dbReference type="NCBI Taxonomy" id="904363"/>
    <lineage>
        <taxon>Eukaryota</taxon>
        <taxon>Viridiplantae</taxon>
        <taxon>Chlorophyta</taxon>
        <taxon>core chlorophytes</taxon>
        <taxon>Trebouxiophyceae</taxon>
        <taxon>Chlorellales</taxon>
        <taxon>Chlorellaceae</taxon>
        <taxon>Apatococcus</taxon>
    </lineage>
</organism>
<sequence length="1605" mass="172875">MPCLTGERYLFGSPDHLISADAGRLLATNINNKQQIEHGGMVSGVSCIASDQAGNIAAAEKGDQPQVLILELTSSWKLVASLPLQESGECTAMAFSADGGLLGALWQGGSCTLQLWDLRKREKLAEAALPRTATQIRFRPGSADQISTSGQGQVHLWDIIADNSKVRLEAAQFDAAGYTVRCHAWRGDYLIAGCQQGQVLAIDTISMRPMESEVAGGAHMASLSLGLGPPAAVTAVAGNDHHVMVGGQAPYIRCFTHAEAGFETLCDISLETTSVTSLHFGGRSRFLLLINSSDDRPAVLNTDASAPNTFQAQPLNLLPRLKVVALVPLANGCFLICCKDGRLHLLLPNQAGGIGPSLKLPCQPTCMAASTTSLLAAIGSDTGHLRLVDCRQQSLRVLQRLRVSSERLKLVVFGPDGAFLATCCSDRIYVLQLSEAAATVFYVITTSSPPAHLTWPARPAIDEMRPLVAAFEDASLLGLDMDPCNEGASGSQRCLTVPREGAVVWRCELPQGCPDKMQAAWDLGGSIPITTLSSTGQLQTWTVWTDEEGGGAAPSLEPVSDPVQAVSIFHFSQDGNTVFFARQNGTLARRPSDLAEEAEVPLPSSHVPSSGGVIYMSVDSAASVAVSVDSLGSAIMQQIGAASDNPLSEFSAVMPSQSPEADTPDSRAEACQGEAAQGALESTAGADAQALADLAAERSWISQEIEKLLQENAELPERDRIPQDQLVANMREMAALQEEGKQRLQQADKDNASQHARMQQVLDQLRSSCWDSLAVKAVGLVGMRAAATQVDNFPITGAMLELLEAQQPLLEAQHAAQAQMQVAAARSEMAALFLESPRALATDACSPDKSPSPAVSPRKKANDSHSPEAPGQLEEAVLHSLVLSPLELGSAVQKRTQACILRRLVHSFKAQFNEDQRLLQQRKAVDVARIQDAQARLQEIAVEAGQLSASDLQAAAMATPVLPPPATVEDEQWPITITDQDIGVARPTPSHEDAVQPAEGEGERKGHAAYEKAVRQMMGGAPGTAAAAAAVHEGLFADRPAWMAENAAAFSEEQTRQAKAWEEEHQGAMEERSKRCTALEAERKTLVASIEDTVVAFDESLASLAQARTRRETQIRELELRIARLEWAAARQEALTPEVEAAMGQRLARVQGQVAAICRSQDEETKRLDELQRLIGVKQQELRAAERSFKRDFVISGLAFGALQTMYRDDAGSILARANAEPRRSLDESRGGSRRQSEDVMGLGRRSRASRDVTAPADGIRPPGLSDDLWQRFLQACGQKAALEADAQQQQITIDTQEAMIAEIQGRVDKLGGLAAAEKERIQSLQEERRNLELNLEIPISLKMGQVEVELPGLSEPAEVGARQGSIAAGSLKGGLSEAVLIPSSQVEGLNGLIRAAGQRKVETLVAIKDFKGNIHKAQWENARLDLQTRHLAETLRELQLLHVTREVQAALIAAPLPAKKGKAGAGVVQPASAMEISKLEHALDHAAKIHAKKVAEQQSQLQQQMQEAAKLQQENSQLQGKLAGLQSIKAQDDHKQQAENLAHESNVPTADRKMQTLMNIRQLKDISALQKEQLEDLQKEAERLHLRSFPTFVQAPKLLPDQRH</sequence>
<evidence type="ECO:0000256" key="3">
    <source>
        <dbReference type="ARBA" id="ARBA00022574"/>
    </source>
</evidence>
<feature type="coiled-coil region" evidence="10">
    <location>
        <begin position="1561"/>
        <end position="1588"/>
    </location>
</feature>
<keyword evidence="5 10" id="KW-0175">Coiled coil</keyword>
<feature type="compositionally biased region" description="Basic and acidic residues" evidence="11">
    <location>
        <begin position="1220"/>
        <end position="1238"/>
    </location>
</feature>
<keyword evidence="2" id="KW-0963">Cytoplasm</keyword>
<feature type="region of interest" description="Disordered" evidence="11">
    <location>
        <begin position="649"/>
        <end position="682"/>
    </location>
</feature>
<evidence type="ECO:0000256" key="1">
    <source>
        <dbReference type="ARBA" id="ARBA00004430"/>
    </source>
</evidence>
<gene>
    <name evidence="12" type="ORF">WJX74_008998</name>
</gene>
<keyword evidence="7" id="KW-0966">Cell projection</keyword>
<evidence type="ECO:0000256" key="11">
    <source>
        <dbReference type="SAM" id="MobiDB-lite"/>
    </source>
</evidence>
<name>A0AAW1SEQ6_9CHLO</name>
<evidence type="ECO:0000256" key="6">
    <source>
        <dbReference type="ARBA" id="ARBA00023212"/>
    </source>
</evidence>
<keyword evidence="6" id="KW-0206">Cytoskeleton</keyword>
<dbReference type="PANTHER" id="PTHR14885">
    <property type="entry name" value="CILIA- AND FLAGELLA-ASSOCIATED PROTEIN 43-RELATED"/>
    <property type="match status" value="1"/>
</dbReference>
<evidence type="ECO:0000256" key="7">
    <source>
        <dbReference type="ARBA" id="ARBA00023273"/>
    </source>
</evidence>
<feature type="coiled-coil region" evidence="10">
    <location>
        <begin position="1492"/>
        <end position="1529"/>
    </location>
</feature>